<evidence type="ECO:0000313" key="2">
    <source>
        <dbReference type="EMBL" id="GAC95977.1"/>
    </source>
</evidence>
<keyword evidence="1" id="KW-1133">Transmembrane helix</keyword>
<accession>R9P405</accession>
<keyword evidence="3" id="KW-1185">Reference proteome</keyword>
<evidence type="ECO:0000256" key="1">
    <source>
        <dbReference type="SAM" id="Phobius"/>
    </source>
</evidence>
<dbReference type="GeneID" id="24108843"/>
<gene>
    <name evidence="2" type="ORF">PHSY_003555</name>
</gene>
<dbReference type="Proteomes" id="UP000014071">
    <property type="component" value="Unassembled WGS sequence"/>
</dbReference>
<keyword evidence="1" id="KW-0472">Membrane</keyword>
<dbReference type="HOGENOM" id="CLU_2705898_0_0_1"/>
<evidence type="ECO:0000313" key="3">
    <source>
        <dbReference type="Proteomes" id="UP000014071"/>
    </source>
</evidence>
<sequence length="73" mass="8237">MERRRFEIDADLYATYCATATIMPPDRGAGESKQPDPGRLPSSIITIITTIPIIITVIVFRDHHCRSTHCRLP</sequence>
<name>R9P405_PSEHS</name>
<proteinExistence type="predicted"/>
<reference evidence="3" key="1">
    <citation type="journal article" date="2013" name="Genome Announc.">
        <title>Draft genome sequence of the basidiomycetous yeast-like fungus Pseudozyma hubeiensis SY62, which produces an abundant amount of the biosurfactant mannosylerythritol lipids.</title>
        <authorList>
            <person name="Konishi M."/>
            <person name="Hatada Y."/>
            <person name="Horiuchi J."/>
        </authorList>
    </citation>
    <scope>NUCLEOTIDE SEQUENCE [LARGE SCALE GENOMIC DNA]</scope>
    <source>
        <strain evidence="3">SY62</strain>
    </source>
</reference>
<dbReference type="EMBL" id="DF238799">
    <property type="protein sequence ID" value="GAC95977.1"/>
    <property type="molecule type" value="Genomic_DNA"/>
</dbReference>
<organism evidence="2 3">
    <name type="scientific">Pseudozyma hubeiensis (strain SY62)</name>
    <name type="common">Yeast</name>
    <dbReference type="NCBI Taxonomy" id="1305764"/>
    <lineage>
        <taxon>Eukaryota</taxon>
        <taxon>Fungi</taxon>
        <taxon>Dikarya</taxon>
        <taxon>Basidiomycota</taxon>
        <taxon>Ustilaginomycotina</taxon>
        <taxon>Ustilaginomycetes</taxon>
        <taxon>Ustilaginales</taxon>
        <taxon>Ustilaginaceae</taxon>
        <taxon>Pseudozyma</taxon>
    </lineage>
</organism>
<feature type="transmembrane region" description="Helical" evidence="1">
    <location>
        <begin position="40"/>
        <end position="60"/>
    </location>
</feature>
<keyword evidence="1" id="KW-0812">Transmembrane</keyword>
<dbReference type="AlphaFoldDB" id="R9P405"/>
<dbReference type="RefSeq" id="XP_012189564.1">
    <property type="nucleotide sequence ID" value="XM_012334174.1"/>
</dbReference>
<protein>
    <submittedName>
        <fullName evidence="2">Uncharacterized protein</fullName>
    </submittedName>
</protein>